<accession>A0A9P7BM36</accession>
<dbReference type="InterPro" id="IPR036397">
    <property type="entry name" value="RNaseH_sf"/>
</dbReference>
<evidence type="ECO:0000313" key="1">
    <source>
        <dbReference type="EMBL" id="KAG1301401.1"/>
    </source>
</evidence>
<dbReference type="Proteomes" id="UP000716291">
    <property type="component" value="Unassembled WGS sequence"/>
</dbReference>
<dbReference type="AlphaFoldDB" id="A0A9P7BM36"/>
<keyword evidence="2" id="KW-1185">Reference proteome</keyword>
<sequence length="174" mass="19957">MSAQISKDCTRPLVMSKDETKEKIAKLVGLNKSTVQDIKARINDYGSPLRHKEDPFASFKEINMELANLDAFVSIETLQLYVDRLDFKSYRAAHKPRLTTRHCKFKWGGDGAMVWGCFWGGSFRPLEIIDTSSVDQETYINILANKVPFLVYKCNGASGEEFYLPRGWSFLPYW</sequence>
<dbReference type="Gene3D" id="3.30.420.10">
    <property type="entry name" value="Ribonuclease H-like superfamily/Ribonuclease H"/>
    <property type="match status" value="1"/>
</dbReference>
<name>A0A9P7BM36_RHIOR</name>
<comment type="caution">
    <text evidence="1">The sequence shown here is derived from an EMBL/GenBank/DDBJ whole genome shotgun (WGS) entry which is preliminary data.</text>
</comment>
<dbReference type="EMBL" id="JAANQT010003119">
    <property type="protein sequence ID" value="KAG1301401.1"/>
    <property type="molecule type" value="Genomic_DNA"/>
</dbReference>
<dbReference type="GO" id="GO:0003676">
    <property type="term" value="F:nucleic acid binding"/>
    <property type="evidence" value="ECO:0007669"/>
    <property type="project" value="InterPro"/>
</dbReference>
<dbReference type="OrthoDB" id="4843387at2759"/>
<organism evidence="1 2">
    <name type="scientific">Rhizopus oryzae</name>
    <name type="common">Mucormycosis agent</name>
    <name type="synonym">Rhizopus arrhizus var. delemar</name>
    <dbReference type="NCBI Taxonomy" id="64495"/>
    <lineage>
        <taxon>Eukaryota</taxon>
        <taxon>Fungi</taxon>
        <taxon>Fungi incertae sedis</taxon>
        <taxon>Mucoromycota</taxon>
        <taxon>Mucoromycotina</taxon>
        <taxon>Mucoromycetes</taxon>
        <taxon>Mucorales</taxon>
        <taxon>Mucorineae</taxon>
        <taxon>Rhizopodaceae</taxon>
        <taxon>Rhizopus</taxon>
    </lineage>
</organism>
<gene>
    <name evidence="1" type="ORF">G6F64_011837</name>
</gene>
<protein>
    <submittedName>
        <fullName evidence="1">Uncharacterized protein</fullName>
    </submittedName>
</protein>
<reference evidence="1" key="1">
    <citation type="journal article" date="2020" name="Microb. Genom.">
        <title>Genetic diversity of clinical and environmental Mucorales isolates obtained from an investigation of mucormycosis cases among solid organ transplant recipients.</title>
        <authorList>
            <person name="Nguyen M.H."/>
            <person name="Kaul D."/>
            <person name="Muto C."/>
            <person name="Cheng S.J."/>
            <person name="Richter R.A."/>
            <person name="Bruno V.M."/>
            <person name="Liu G."/>
            <person name="Beyhan S."/>
            <person name="Sundermann A.J."/>
            <person name="Mounaud S."/>
            <person name="Pasculle A.W."/>
            <person name="Nierman W.C."/>
            <person name="Driscoll E."/>
            <person name="Cumbie R."/>
            <person name="Clancy C.J."/>
            <person name="Dupont C.L."/>
        </authorList>
    </citation>
    <scope>NUCLEOTIDE SEQUENCE</scope>
    <source>
        <strain evidence="1">GL11</strain>
    </source>
</reference>
<proteinExistence type="predicted"/>
<evidence type="ECO:0000313" key="2">
    <source>
        <dbReference type="Proteomes" id="UP000716291"/>
    </source>
</evidence>